<gene>
    <name evidence="3" type="ORF">BK666_20125</name>
</gene>
<name>A0A423JZH6_9PSED</name>
<evidence type="ECO:0000313" key="4">
    <source>
        <dbReference type="Proteomes" id="UP000285349"/>
    </source>
</evidence>
<dbReference type="EMBL" id="MOBQ01000024">
    <property type="protein sequence ID" value="RON43395.1"/>
    <property type="molecule type" value="Genomic_DNA"/>
</dbReference>
<organism evidence="3 4">
    <name type="scientific">Pseudomonas frederiksbergensis</name>
    <dbReference type="NCBI Taxonomy" id="104087"/>
    <lineage>
        <taxon>Bacteria</taxon>
        <taxon>Pseudomonadati</taxon>
        <taxon>Pseudomonadota</taxon>
        <taxon>Gammaproteobacteria</taxon>
        <taxon>Pseudomonadales</taxon>
        <taxon>Pseudomonadaceae</taxon>
        <taxon>Pseudomonas</taxon>
    </lineage>
</organism>
<reference evidence="3 4" key="1">
    <citation type="submission" date="2016-10" db="EMBL/GenBank/DDBJ databases">
        <title>Comparative genome analysis of multiple Pseudomonas spp. focuses on biocontrol and plant growth promoting traits.</title>
        <authorList>
            <person name="Tao X.-Y."/>
            <person name="Taylor C.G."/>
        </authorList>
    </citation>
    <scope>NUCLEOTIDE SEQUENCE [LARGE SCALE GENOMIC DNA]</scope>
    <source>
        <strain evidence="3 4">37A10</strain>
    </source>
</reference>
<feature type="region of interest" description="Disordered" evidence="1">
    <location>
        <begin position="23"/>
        <end position="104"/>
    </location>
</feature>
<dbReference type="RefSeq" id="WP_123512471.1">
    <property type="nucleotide sequence ID" value="NZ_MOBQ01000024.1"/>
</dbReference>
<protein>
    <submittedName>
        <fullName evidence="3">Uncharacterized protein</fullName>
    </submittedName>
</protein>
<keyword evidence="2" id="KW-0732">Signal</keyword>
<dbReference type="Proteomes" id="UP000285349">
    <property type="component" value="Unassembled WGS sequence"/>
</dbReference>
<feature type="compositionally biased region" description="Gly residues" evidence="1">
    <location>
        <begin position="68"/>
        <end position="104"/>
    </location>
</feature>
<proteinExistence type="predicted"/>
<evidence type="ECO:0000313" key="3">
    <source>
        <dbReference type="EMBL" id="RON43395.1"/>
    </source>
</evidence>
<feature type="chain" id="PRO_5019239398" evidence="2">
    <location>
        <begin position="25"/>
        <end position="104"/>
    </location>
</feature>
<comment type="caution">
    <text evidence="3">The sequence shown here is derived from an EMBL/GenBank/DDBJ whole genome shotgun (WGS) entry which is preliminary data.</text>
</comment>
<evidence type="ECO:0000256" key="1">
    <source>
        <dbReference type="SAM" id="MobiDB-lite"/>
    </source>
</evidence>
<sequence length="104" mass="9063">MITKKITSLLLAGLLCSASLASYAANDGPDSTGTKSGGVSGSTLPPNSTPGAPSGGKETNNGTNSSGTGSGVNGSNGGTSGSGAGGGTGAAGGGTGGAGGGTGS</sequence>
<feature type="signal peptide" evidence="2">
    <location>
        <begin position="1"/>
        <end position="24"/>
    </location>
</feature>
<evidence type="ECO:0000256" key="2">
    <source>
        <dbReference type="SAM" id="SignalP"/>
    </source>
</evidence>
<accession>A0A423JZH6</accession>
<dbReference type="AlphaFoldDB" id="A0A423JZH6"/>